<sequence length="92" mass="10993">MEIVYPFDTNPQLEEDPSYLPPEEQVLIQTKAQAIQGLPSSCKFTEKFWNLWQTQYFTSLREKNLLEIDKKRRSSRLPKIWGCRLDKRTRST</sequence>
<proteinExistence type="predicted"/>
<reference evidence="1 2" key="1">
    <citation type="submission" date="2023-08" db="EMBL/GenBank/DDBJ databases">
        <title>A Necator americanus chromosomal reference genome.</title>
        <authorList>
            <person name="Ilik V."/>
            <person name="Petrzelkova K.J."/>
            <person name="Pardy F."/>
            <person name="Fuh T."/>
            <person name="Niatou-Singa F.S."/>
            <person name="Gouil Q."/>
            <person name="Baker L."/>
            <person name="Ritchie M.E."/>
            <person name="Jex A.R."/>
            <person name="Gazzola D."/>
            <person name="Li H."/>
            <person name="Toshio Fujiwara R."/>
            <person name="Zhan B."/>
            <person name="Aroian R.V."/>
            <person name="Pafco B."/>
            <person name="Schwarz E.M."/>
        </authorList>
    </citation>
    <scope>NUCLEOTIDE SEQUENCE [LARGE SCALE GENOMIC DNA]</scope>
    <source>
        <strain evidence="1 2">Aroian</strain>
        <tissue evidence="1">Whole animal</tissue>
    </source>
</reference>
<evidence type="ECO:0000313" key="1">
    <source>
        <dbReference type="EMBL" id="KAK6728884.1"/>
    </source>
</evidence>
<dbReference type="EMBL" id="JAVFWL010000001">
    <property type="protein sequence ID" value="KAK6728884.1"/>
    <property type="molecule type" value="Genomic_DNA"/>
</dbReference>
<dbReference type="Proteomes" id="UP001303046">
    <property type="component" value="Unassembled WGS sequence"/>
</dbReference>
<accession>A0ABR1BR42</accession>
<organism evidence="1 2">
    <name type="scientific">Necator americanus</name>
    <name type="common">Human hookworm</name>
    <dbReference type="NCBI Taxonomy" id="51031"/>
    <lineage>
        <taxon>Eukaryota</taxon>
        <taxon>Metazoa</taxon>
        <taxon>Ecdysozoa</taxon>
        <taxon>Nematoda</taxon>
        <taxon>Chromadorea</taxon>
        <taxon>Rhabditida</taxon>
        <taxon>Rhabditina</taxon>
        <taxon>Rhabditomorpha</taxon>
        <taxon>Strongyloidea</taxon>
        <taxon>Ancylostomatidae</taxon>
        <taxon>Bunostominae</taxon>
        <taxon>Necator</taxon>
    </lineage>
</organism>
<gene>
    <name evidence="1" type="primary">Necator_chrI.g2259</name>
    <name evidence="1" type="ORF">RB195_006132</name>
</gene>
<evidence type="ECO:0008006" key="3">
    <source>
        <dbReference type="Google" id="ProtNLM"/>
    </source>
</evidence>
<comment type="caution">
    <text evidence="1">The sequence shown here is derived from an EMBL/GenBank/DDBJ whole genome shotgun (WGS) entry which is preliminary data.</text>
</comment>
<name>A0ABR1BR42_NECAM</name>
<keyword evidence="2" id="KW-1185">Reference proteome</keyword>
<protein>
    <recommendedName>
        <fullName evidence="3">DUF5641 domain-containing protein</fullName>
    </recommendedName>
</protein>
<evidence type="ECO:0000313" key="2">
    <source>
        <dbReference type="Proteomes" id="UP001303046"/>
    </source>
</evidence>